<keyword evidence="5" id="KW-0902">Two-component regulatory system</keyword>
<dbReference type="GO" id="GO:0000160">
    <property type="term" value="P:phosphorelay signal transduction system"/>
    <property type="evidence" value="ECO:0007669"/>
    <property type="project" value="UniProtKB-KW"/>
</dbReference>
<dbReference type="EMBL" id="SAYW01000001">
    <property type="protein sequence ID" value="RWU10179.1"/>
    <property type="molecule type" value="Genomic_DNA"/>
</dbReference>
<dbReference type="InterPro" id="IPR000700">
    <property type="entry name" value="PAS-assoc_C"/>
</dbReference>
<evidence type="ECO:0000256" key="4">
    <source>
        <dbReference type="ARBA" id="ARBA00022777"/>
    </source>
</evidence>
<keyword evidence="3" id="KW-0808">Transferase</keyword>
<dbReference type="InterPro" id="IPR005467">
    <property type="entry name" value="His_kinase_dom"/>
</dbReference>
<dbReference type="GO" id="GO:0004673">
    <property type="term" value="F:protein histidine kinase activity"/>
    <property type="evidence" value="ECO:0007669"/>
    <property type="project" value="UniProtKB-EC"/>
</dbReference>
<evidence type="ECO:0000256" key="5">
    <source>
        <dbReference type="ARBA" id="ARBA00023012"/>
    </source>
</evidence>
<evidence type="ECO:0000313" key="9">
    <source>
        <dbReference type="Proteomes" id="UP000284120"/>
    </source>
</evidence>
<sequence length="372" mass="42805">MEKSKDLELARKELDQILIDDFEMDSLVFSKMADAIPDMICVTDIQQMRKIYSNAHVHHLFKLGKKEINDMGLRFFEKTIHPADQYHYFKEIDSLKLANDEHISQFNYRIIDFEGKVRWLATKRKVLKRDVHGTPLQIIGISQDITQQIELSEERQRLIDERAQLKVLQQQQLFEAIINAQEEERRNIAENLHNEIGQLLFAAQLKLGSSETESRTLLNAAIKKVREISFELTPVLLNDMGLEAAIKDMLERKLDMQQISFNFSFSVKTSRINNNVEVIIYRILQELINNTIKHAEASHVNVLVMQKGDELYISQTDNGIGLDKTILSDAKKGFGLKSIMNRLHILNGIFEVFSTPESGTKVLMNIPLNGAK</sequence>
<dbReference type="Pfam" id="PF08447">
    <property type="entry name" value="PAS_3"/>
    <property type="match status" value="1"/>
</dbReference>
<dbReference type="SUPFAM" id="SSF55874">
    <property type="entry name" value="ATPase domain of HSP90 chaperone/DNA topoisomerase II/histidine kinase"/>
    <property type="match status" value="1"/>
</dbReference>
<dbReference type="InterPro" id="IPR013655">
    <property type="entry name" value="PAS_fold_3"/>
</dbReference>
<dbReference type="OrthoDB" id="5401121at2"/>
<proteinExistence type="predicted"/>
<feature type="domain" description="PAC" evidence="7">
    <location>
        <begin position="104"/>
        <end position="157"/>
    </location>
</feature>
<evidence type="ECO:0000256" key="3">
    <source>
        <dbReference type="ARBA" id="ARBA00022679"/>
    </source>
</evidence>
<dbReference type="InterPro" id="IPR036890">
    <property type="entry name" value="HATPase_C_sf"/>
</dbReference>
<dbReference type="Proteomes" id="UP000284120">
    <property type="component" value="Unassembled WGS sequence"/>
</dbReference>
<dbReference type="InterPro" id="IPR035965">
    <property type="entry name" value="PAS-like_dom_sf"/>
</dbReference>
<protein>
    <recommendedName>
        <fullName evidence="2">histidine kinase</fullName>
        <ecNumber evidence="2">2.7.13.3</ecNumber>
    </recommendedName>
</protein>
<comment type="caution">
    <text evidence="8">The sequence shown here is derived from an EMBL/GenBank/DDBJ whole genome shotgun (WGS) entry which is preliminary data.</text>
</comment>
<evidence type="ECO:0000259" key="6">
    <source>
        <dbReference type="PROSITE" id="PS50109"/>
    </source>
</evidence>
<reference evidence="8 9" key="1">
    <citation type="submission" date="2018-06" db="EMBL/GenBank/DDBJ databases">
        <title>Pedobacter endophyticus sp. nov., an endophytic bacterium isolated from a leaf of Triticum aestivum.</title>
        <authorList>
            <person name="Zhang L."/>
        </authorList>
    </citation>
    <scope>NUCLEOTIDE SEQUENCE [LARGE SCALE GENOMIC DNA]</scope>
    <source>
        <strain evidence="8 9">CM134L-2</strain>
    </source>
</reference>
<dbReference type="EC" id="2.7.13.3" evidence="2"/>
<keyword evidence="9" id="KW-1185">Reference proteome</keyword>
<dbReference type="PANTHER" id="PTHR24421">
    <property type="entry name" value="NITRATE/NITRITE SENSOR PROTEIN NARX-RELATED"/>
    <property type="match status" value="1"/>
</dbReference>
<dbReference type="CDD" id="cd16917">
    <property type="entry name" value="HATPase_UhpB-NarQ-NarX-like"/>
    <property type="match status" value="1"/>
</dbReference>
<dbReference type="PROSITE" id="PS50113">
    <property type="entry name" value="PAC"/>
    <property type="match status" value="1"/>
</dbReference>
<dbReference type="Gene3D" id="3.30.450.20">
    <property type="entry name" value="PAS domain"/>
    <property type="match status" value="1"/>
</dbReference>
<accession>A0A443Z125</accession>
<dbReference type="Pfam" id="PF02518">
    <property type="entry name" value="HATPase_c"/>
    <property type="match status" value="1"/>
</dbReference>
<comment type="catalytic activity">
    <reaction evidence="1">
        <text>ATP + protein L-histidine = ADP + protein N-phospho-L-histidine.</text>
        <dbReference type="EC" id="2.7.13.3"/>
    </reaction>
</comment>
<evidence type="ECO:0000256" key="1">
    <source>
        <dbReference type="ARBA" id="ARBA00000085"/>
    </source>
</evidence>
<keyword evidence="4" id="KW-0418">Kinase</keyword>
<organism evidence="8 9">
    <name type="scientific">Pedobacter chitinilyticus</name>
    <dbReference type="NCBI Taxonomy" id="2233776"/>
    <lineage>
        <taxon>Bacteria</taxon>
        <taxon>Pseudomonadati</taxon>
        <taxon>Bacteroidota</taxon>
        <taxon>Sphingobacteriia</taxon>
        <taxon>Sphingobacteriales</taxon>
        <taxon>Sphingobacteriaceae</taxon>
        <taxon>Pedobacter</taxon>
    </lineage>
</organism>
<feature type="domain" description="Histidine kinase" evidence="6">
    <location>
        <begin position="187"/>
        <end position="370"/>
    </location>
</feature>
<dbReference type="AlphaFoldDB" id="A0A443Z125"/>
<dbReference type="InterPro" id="IPR003594">
    <property type="entry name" value="HATPase_dom"/>
</dbReference>
<dbReference type="RefSeq" id="WP_113645673.1">
    <property type="nucleotide sequence ID" value="NZ_QMHN01000001.1"/>
</dbReference>
<dbReference type="SUPFAM" id="SSF55785">
    <property type="entry name" value="PYP-like sensor domain (PAS domain)"/>
    <property type="match status" value="1"/>
</dbReference>
<dbReference type="PROSITE" id="PS50109">
    <property type="entry name" value="HIS_KIN"/>
    <property type="match status" value="1"/>
</dbReference>
<evidence type="ECO:0000256" key="2">
    <source>
        <dbReference type="ARBA" id="ARBA00012438"/>
    </source>
</evidence>
<dbReference type="InterPro" id="IPR050482">
    <property type="entry name" value="Sensor_HK_TwoCompSys"/>
</dbReference>
<name>A0A443Z125_9SPHI</name>
<gene>
    <name evidence="8" type="ORF">DPV69_02205</name>
</gene>
<dbReference type="PANTHER" id="PTHR24421:SF10">
    <property type="entry name" value="NITRATE_NITRITE SENSOR PROTEIN NARQ"/>
    <property type="match status" value="1"/>
</dbReference>
<evidence type="ECO:0000313" key="8">
    <source>
        <dbReference type="EMBL" id="RWU10179.1"/>
    </source>
</evidence>
<evidence type="ECO:0000259" key="7">
    <source>
        <dbReference type="PROSITE" id="PS50113"/>
    </source>
</evidence>
<dbReference type="Gene3D" id="3.30.565.10">
    <property type="entry name" value="Histidine kinase-like ATPase, C-terminal domain"/>
    <property type="match status" value="1"/>
</dbReference>